<evidence type="ECO:0000256" key="1">
    <source>
        <dbReference type="SAM" id="MobiDB-lite"/>
    </source>
</evidence>
<evidence type="ECO:0000313" key="3">
    <source>
        <dbReference type="Proteomes" id="UP000314294"/>
    </source>
</evidence>
<dbReference type="AlphaFoldDB" id="A0A4Z2H8V7"/>
<name>A0A4Z2H8V7_9TELE</name>
<comment type="caution">
    <text evidence="2">The sequence shown here is derived from an EMBL/GenBank/DDBJ whole genome shotgun (WGS) entry which is preliminary data.</text>
</comment>
<protein>
    <submittedName>
        <fullName evidence="2">Uncharacterized protein</fullName>
    </submittedName>
</protein>
<sequence>MELDDGGGGGQQTTAKNPDYASRPAKAGFDEKLKKAIQCVLFKELGDHKQHSSTGTMTTPDARRRVAAGCRGSIVHQNNTGDEESHCTSPGGDAQTREEEKEEEAEEEVAATSSNRQQFKAPAAPLKAPINKCQFGVSRHAEAACVLLLQAEYSGETGYLRLLLRPSGWSNKL</sequence>
<feature type="region of interest" description="Disordered" evidence="1">
    <location>
        <begin position="47"/>
        <end position="123"/>
    </location>
</feature>
<feature type="compositionally biased region" description="Acidic residues" evidence="1">
    <location>
        <begin position="100"/>
        <end position="109"/>
    </location>
</feature>
<organism evidence="2 3">
    <name type="scientific">Liparis tanakae</name>
    <name type="common">Tanaka's snailfish</name>
    <dbReference type="NCBI Taxonomy" id="230148"/>
    <lineage>
        <taxon>Eukaryota</taxon>
        <taxon>Metazoa</taxon>
        <taxon>Chordata</taxon>
        <taxon>Craniata</taxon>
        <taxon>Vertebrata</taxon>
        <taxon>Euteleostomi</taxon>
        <taxon>Actinopterygii</taxon>
        <taxon>Neopterygii</taxon>
        <taxon>Teleostei</taxon>
        <taxon>Neoteleostei</taxon>
        <taxon>Acanthomorphata</taxon>
        <taxon>Eupercaria</taxon>
        <taxon>Perciformes</taxon>
        <taxon>Cottioidei</taxon>
        <taxon>Cottales</taxon>
        <taxon>Liparidae</taxon>
        <taxon>Liparis</taxon>
    </lineage>
</organism>
<accession>A0A4Z2H8V7</accession>
<feature type="region of interest" description="Disordered" evidence="1">
    <location>
        <begin position="1"/>
        <end position="27"/>
    </location>
</feature>
<proteinExistence type="predicted"/>
<dbReference type="EMBL" id="SRLO01000296">
    <property type="protein sequence ID" value="TNN62318.1"/>
    <property type="molecule type" value="Genomic_DNA"/>
</dbReference>
<gene>
    <name evidence="2" type="ORF">EYF80_027435</name>
</gene>
<evidence type="ECO:0000313" key="2">
    <source>
        <dbReference type="EMBL" id="TNN62318.1"/>
    </source>
</evidence>
<dbReference type="Proteomes" id="UP000314294">
    <property type="component" value="Unassembled WGS sequence"/>
</dbReference>
<reference evidence="2 3" key="1">
    <citation type="submission" date="2019-03" db="EMBL/GenBank/DDBJ databases">
        <title>First draft genome of Liparis tanakae, snailfish: a comprehensive survey of snailfish specific genes.</title>
        <authorList>
            <person name="Kim W."/>
            <person name="Song I."/>
            <person name="Jeong J.-H."/>
            <person name="Kim D."/>
            <person name="Kim S."/>
            <person name="Ryu S."/>
            <person name="Song J.Y."/>
            <person name="Lee S.K."/>
        </authorList>
    </citation>
    <scope>NUCLEOTIDE SEQUENCE [LARGE SCALE GENOMIC DNA]</scope>
    <source>
        <tissue evidence="2">Muscle</tissue>
    </source>
</reference>
<feature type="compositionally biased region" description="Gly residues" evidence="1">
    <location>
        <begin position="1"/>
        <end position="11"/>
    </location>
</feature>
<keyword evidence="3" id="KW-1185">Reference proteome</keyword>